<dbReference type="Proteomes" id="UP000076420">
    <property type="component" value="Unassembled WGS sequence"/>
</dbReference>
<feature type="transmembrane region" description="Helical" evidence="8">
    <location>
        <begin position="279"/>
        <end position="302"/>
    </location>
</feature>
<dbReference type="Gene3D" id="1.20.1070.10">
    <property type="entry name" value="Rhodopsin 7-helix transmembrane proteins"/>
    <property type="match status" value="1"/>
</dbReference>
<dbReference type="PANTHER" id="PTHR24243">
    <property type="entry name" value="G-PROTEIN COUPLED RECEPTOR"/>
    <property type="match status" value="1"/>
</dbReference>
<dbReference type="Pfam" id="PF25898">
    <property type="entry name" value="LolA_2nd_metazoa"/>
    <property type="match status" value="1"/>
</dbReference>
<sequence length="408" mass="46010">MPLRVEIKGMAQSSTFGSLTTQATPRYFHHMYDFINYLPTVDPTSSVFKPPRRVACLNRINTHPLPKIQTTFKYKAEIVNPSTAQVTHYQVWYNAQAKLVREDTRSKTPDPKVGVTTTVTEIHDFSTGDGLNTSVNLNLFSLAVADLGSLSSLFLESLSFKPALERAGIAYLTTELFYASSVTLRFLFARIAWWITTFISFERCLCVTLPLHIKQVLTTKRTILAHAIITASIITAVSPFLVARPLGSKLIPSINTTLIGLFYTENGPYIERIAFCFNAILQFTSYILNIIFTAVIILQLNLNSRWRQNLSSLKDRSKRDKKLAKMVGCICSIFIVCAMPSCVNFMMSVLQVSGFSGWDRSFLTFREIIMTLEAINSTINIIVYYNMSSNYKEAFFSIFCLKDKPSST</sequence>
<proteinExistence type="predicted"/>
<evidence type="ECO:0000256" key="8">
    <source>
        <dbReference type="SAM" id="Phobius"/>
    </source>
</evidence>
<keyword evidence="4" id="KW-0297">G-protein coupled receptor</keyword>
<keyword evidence="2 8" id="KW-0812">Transmembrane</keyword>
<name>A0A2C9LYV8_BIOGL</name>
<dbReference type="VEuPathDB" id="VectorBase:BGLB036442"/>
<feature type="transmembrane region" description="Helical" evidence="8">
    <location>
        <begin position="323"/>
        <end position="348"/>
    </location>
</feature>
<evidence type="ECO:0000259" key="9">
    <source>
        <dbReference type="PROSITE" id="PS50262"/>
    </source>
</evidence>
<protein>
    <recommendedName>
        <fullName evidence="9">G-protein coupled receptors family 1 profile domain-containing protein</fullName>
    </recommendedName>
</protein>
<keyword evidence="3 8" id="KW-1133">Transmembrane helix</keyword>
<feature type="transmembrane region" description="Helical" evidence="8">
    <location>
        <begin position="223"/>
        <end position="243"/>
    </location>
</feature>
<dbReference type="VEuPathDB" id="VectorBase:BGLAX_035675"/>
<dbReference type="InterPro" id="IPR019427">
    <property type="entry name" value="7TM_GPCR_serpentine_rcpt_Srw"/>
</dbReference>
<dbReference type="PROSITE" id="PS50262">
    <property type="entry name" value="G_PROTEIN_RECEP_F1_2"/>
    <property type="match status" value="1"/>
</dbReference>
<evidence type="ECO:0000256" key="3">
    <source>
        <dbReference type="ARBA" id="ARBA00022989"/>
    </source>
</evidence>
<reference evidence="10" key="1">
    <citation type="submission" date="2020-05" db="UniProtKB">
        <authorList>
            <consortium name="EnsemblMetazoa"/>
        </authorList>
    </citation>
    <scope>IDENTIFICATION</scope>
    <source>
        <strain evidence="10">BB02</strain>
    </source>
</reference>
<dbReference type="EnsemblMetazoa" id="BGLB036442-RA">
    <property type="protein sequence ID" value="BGLB036442-PA"/>
    <property type="gene ID" value="BGLB036442"/>
</dbReference>
<evidence type="ECO:0000256" key="5">
    <source>
        <dbReference type="ARBA" id="ARBA00023136"/>
    </source>
</evidence>
<dbReference type="PANTHER" id="PTHR24243:SF208">
    <property type="entry name" value="PYROKININ-1 RECEPTOR"/>
    <property type="match status" value="1"/>
</dbReference>
<evidence type="ECO:0000256" key="6">
    <source>
        <dbReference type="ARBA" id="ARBA00023170"/>
    </source>
</evidence>
<evidence type="ECO:0000256" key="4">
    <source>
        <dbReference type="ARBA" id="ARBA00023040"/>
    </source>
</evidence>
<dbReference type="Pfam" id="PF10324">
    <property type="entry name" value="7TM_GPCR_Srw"/>
    <property type="match status" value="1"/>
</dbReference>
<dbReference type="KEGG" id="bgt:106062400"/>
<dbReference type="InterPro" id="IPR017452">
    <property type="entry name" value="GPCR_Rhodpsn_7TM"/>
</dbReference>
<evidence type="ECO:0000256" key="1">
    <source>
        <dbReference type="ARBA" id="ARBA00004141"/>
    </source>
</evidence>
<dbReference type="InterPro" id="IPR058831">
    <property type="entry name" value="LolA-like_dom_2nd"/>
</dbReference>
<evidence type="ECO:0000256" key="7">
    <source>
        <dbReference type="ARBA" id="ARBA00023224"/>
    </source>
</evidence>
<feature type="domain" description="G-protein coupled receptors family 1 profile" evidence="9">
    <location>
        <begin position="117"/>
        <end position="384"/>
    </location>
</feature>
<evidence type="ECO:0000313" key="11">
    <source>
        <dbReference type="Proteomes" id="UP000076420"/>
    </source>
</evidence>
<keyword evidence="6" id="KW-0675">Receptor</keyword>
<dbReference type="GO" id="GO:0008528">
    <property type="term" value="F:G protein-coupled peptide receptor activity"/>
    <property type="evidence" value="ECO:0007669"/>
    <property type="project" value="InterPro"/>
</dbReference>
<dbReference type="GO" id="GO:0016020">
    <property type="term" value="C:membrane"/>
    <property type="evidence" value="ECO:0007669"/>
    <property type="project" value="UniProtKB-SubCell"/>
</dbReference>
<comment type="subcellular location">
    <subcellularLocation>
        <location evidence="1">Membrane</location>
        <topology evidence="1">Multi-pass membrane protein</topology>
    </subcellularLocation>
</comment>
<dbReference type="AlphaFoldDB" id="A0A2C9LYV8"/>
<keyword evidence="5 8" id="KW-0472">Membrane</keyword>
<dbReference type="SUPFAM" id="SSF81321">
    <property type="entry name" value="Family A G protein-coupled receptor-like"/>
    <property type="match status" value="1"/>
</dbReference>
<evidence type="ECO:0000256" key="2">
    <source>
        <dbReference type="ARBA" id="ARBA00022692"/>
    </source>
</evidence>
<accession>A0A2C9LYV8</accession>
<organism evidence="10 11">
    <name type="scientific">Biomphalaria glabrata</name>
    <name type="common">Bloodfluke planorb</name>
    <name type="synonym">Freshwater snail</name>
    <dbReference type="NCBI Taxonomy" id="6526"/>
    <lineage>
        <taxon>Eukaryota</taxon>
        <taxon>Metazoa</taxon>
        <taxon>Spiralia</taxon>
        <taxon>Lophotrochozoa</taxon>
        <taxon>Mollusca</taxon>
        <taxon>Gastropoda</taxon>
        <taxon>Heterobranchia</taxon>
        <taxon>Euthyneura</taxon>
        <taxon>Panpulmonata</taxon>
        <taxon>Hygrophila</taxon>
        <taxon>Lymnaeoidea</taxon>
        <taxon>Planorbidae</taxon>
        <taxon>Biomphalaria</taxon>
    </lineage>
</organism>
<feature type="transmembrane region" description="Helical" evidence="8">
    <location>
        <begin position="368"/>
        <end position="387"/>
    </location>
</feature>
<evidence type="ECO:0000313" key="10">
    <source>
        <dbReference type="EnsemblMetazoa" id="BGLB036442-PA"/>
    </source>
</evidence>
<gene>
    <name evidence="10" type="primary">106062400</name>
</gene>
<keyword evidence="7" id="KW-0807">Transducer</keyword>